<dbReference type="eggNOG" id="COG2199">
    <property type="taxonomic scope" value="Bacteria"/>
</dbReference>
<accession>H6SRU7</accession>
<keyword evidence="3" id="KW-1185">Reference proteome</keyword>
<dbReference type="PATRIC" id="fig|1150469.3.peg.1139"/>
<evidence type="ECO:0000313" key="3">
    <source>
        <dbReference type="Proteomes" id="UP000033220"/>
    </source>
</evidence>
<dbReference type="OrthoDB" id="9793210at2"/>
<reference evidence="2 3" key="1">
    <citation type="submission" date="2012-02" db="EMBL/GenBank/DDBJ databases">
        <title>Shotgun genome sequence of Phaeospirillum photometricum DSM 122.</title>
        <authorList>
            <person name="Duquesne K."/>
            <person name="Sturgis J."/>
        </authorList>
    </citation>
    <scope>NUCLEOTIDE SEQUENCE [LARGE SCALE GENOMIC DNA]</scope>
    <source>
        <strain evidence="3">DSM122</strain>
    </source>
</reference>
<gene>
    <name evidence="2" type="ORF">RSPPHO_01000</name>
</gene>
<sequence length="269" mass="28939">MADDIQGPEHIPGPVRWTADHDAPGSSTLFHRRFSGQTWDPPPPFPNDDQDQVDSLILDLPAHLMTPRLQRALDAIMGEVDRLRAALRLAHGREAYLSSLADGDALLPILNRRATLLALGRLMREHRGRAQGIVAALFHLENHDTLRRLEGPGMANAALVHVALVLLGAGGLPALVGSLGGVTLVVARGRDPGESAPLALDALRTWAQDRRRDLVSHPWERTGTRVPLELSIQVEASGPGESLGEFCGRLEGPRPAAPPPRPSSSWGAS</sequence>
<feature type="region of interest" description="Disordered" evidence="1">
    <location>
        <begin position="1"/>
        <end position="22"/>
    </location>
</feature>
<feature type="region of interest" description="Disordered" evidence="1">
    <location>
        <begin position="239"/>
        <end position="269"/>
    </location>
</feature>
<dbReference type="STRING" id="1150469.RSPPHO_01000"/>
<evidence type="ECO:0000313" key="2">
    <source>
        <dbReference type="EMBL" id="CCG07626.1"/>
    </source>
</evidence>
<evidence type="ECO:0000256" key="1">
    <source>
        <dbReference type="SAM" id="MobiDB-lite"/>
    </source>
</evidence>
<dbReference type="InterPro" id="IPR043128">
    <property type="entry name" value="Rev_trsase/Diguanyl_cyclase"/>
</dbReference>
<dbReference type="Proteomes" id="UP000033220">
    <property type="component" value="Chromosome DSM 122"/>
</dbReference>
<name>H6SRU7_PARPM</name>
<dbReference type="AlphaFoldDB" id="H6SRU7"/>
<organism evidence="2 3">
    <name type="scientific">Pararhodospirillum photometricum DSM 122</name>
    <dbReference type="NCBI Taxonomy" id="1150469"/>
    <lineage>
        <taxon>Bacteria</taxon>
        <taxon>Pseudomonadati</taxon>
        <taxon>Pseudomonadota</taxon>
        <taxon>Alphaproteobacteria</taxon>
        <taxon>Rhodospirillales</taxon>
        <taxon>Rhodospirillaceae</taxon>
        <taxon>Pararhodospirillum</taxon>
    </lineage>
</organism>
<protein>
    <submittedName>
        <fullName evidence="2">GGDEF family protein</fullName>
    </submittedName>
</protein>
<dbReference type="EMBL" id="HE663493">
    <property type="protein sequence ID" value="CCG07626.1"/>
    <property type="molecule type" value="Genomic_DNA"/>
</dbReference>
<dbReference type="Gene3D" id="3.30.70.270">
    <property type="match status" value="1"/>
</dbReference>
<dbReference type="HOGENOM" id="CLU_1033975_0_0_5"/>
<dbReference type="KEGG" id="rpm:RSPPHO_01000"/>
<dbReference type="RefSeq" id="WP_014414266.1">
    <property type="nucleotide sequence ID" value="NC_017059.1"/>
</dbReference>
<proteinExistence type="predicted"/>